<keyword evidence="2" id="KW-1185">Reference proteome</keyword>
<sequence length="392" mass="45719">MENNEALVYQFRFTNTISEITKRQWNEYFDASQPFTRHEYLSALELSQCVSHKTGWQPHHLVVTQGDTIVALMPLYIKTHSWGEYVFDWAWAEAYERNQLDYYPKLVSSIPFTPTTGARIGFLPSLSDIDKQHVTSEIINVIKQQLSERQWSSWHGLFSHKAEHTLWANTGIIVRHGCQFHWRNNHYLDFNDFLTSMSSRKRKNISKERAQIQKAQLRFTFVNGDDATDEQWQGFVRCYQQTYLKRSGHQGYLSAVFFKLIAQTMGESIRLLMIQNAQDELVASALYFVSNTHLYGRYWGALSDYDGLHFEACYYQGIEYAIANQLHVFDAGAQGEHKVARGFYPVATYSSHVIDHPAFNDAIANFCQQEQQHIKLYMQQMTEQLPYKAINQ</sequence>
<dbReference type="PANTHER" id="PTHR47017:SF1">
    <property type="entry name" value="ACYL-COA"/>
    <property type="match status" value="1"/>
</dbReference>
<proteinExistence type="predicted"/>
<dbReference type="InterPro" id="IPR007434">
    <property type="entry name" value="FemAB-like"/>
</dbReference>
<dbReference type="InterPro" id="IPR016181">
    <property type="entry name" value="Acyl_CoA_acyltransferase"/>
</dbReference>
<organism evidence="1 2">
    <name type="scientific">Shewanella algicola</name>
    <dbReference type="NCBI Taxonomy" id="640633"/>
    <lineage>
        <taxon>Bacteria</taxon>
        <taxon>Pseudomonadati</taxon>
        <taxon>Pseudomonadota</taxon>
        <taxon>Gammaproteobacteria</taxon>
        <taxon>Alteromonadales</taxon>
        <taxon>Shewanellaceae</taxon>
        <taxon>Shewanella</taxon>
    </lineage>
</organism>
<dbReference type="Pfam" id="PF04339">
    <property type="entry name" value="FemAB_like"/>
    <property type="match status" value="1"/>
</dbReference>
<comment type="caution">
    <text evidence="1">The sequence shown here is derived from an EMBL/GenBank/DDBJ whole genome shotgun (WGS) entry which is preliminary data.</text>
</comment>
<dbReference type="Proteomes" id="UP001139408">
    <property type="component" value="Unassembled WGS sequence"/>
</dbReference>
<dbReference type="PANTHER" id="PTHR47017">
    <property type="entry name" value="ACYL-COA"/>
    <property type="match status" value="1"/>
</dbReference>
<evidence type="ECO:0000313" key="2">
    <source>
        <dbReference type="Proteomes" id="UP001139408"/>
    </source>
</evidence>
<dbReference type="EMBL" id="JAKILJ010000006">
    <property type="protein sequence ID" value="MCL1104424.1"/>
    <property type="molecule type" value="Genomic_DNA"/>
</dbReference>
<dbReference type="RefSeq" id="WP_188924202.1">
    <property type="nucleotide sequence ID" value="NZ_BMQI01000007.1"/>
</dbReference>
<gene>
    <name evidence="1" type="ORF">L2749_04010</name>
</gene>
<protein>
    <submittedName>
        <fullName evidence="1">GNAT family N-acetyltransferase</fullName>
    </submittedName>
</protein>
<name>A0A9X2CA49_9GAMM</name>
<dbReference type="AlphaFoldDB" id="A0A9X2CA49"/>
<dbReference type="SUPFAM" id="SSF55729">
    <property type="entry name" value="Acyl-CoA N-acyltransferases (Nat)"/>
    <property type="match status" value="1"/>
</dbReference>
<evidence type="ECO:0000313" key="1">
    <source>
        <dbReference type="EMBL" id="MCL1104424.1"/>
    </source>
</evidence>
<accession>A0A9X2CA49</accession>
<dbReference type="Gene3D" id="3.40.630.30">
    <property type="match status" value="1"/>
</dbReference>
<reference evidence="1" key="1">
    <citation type="submission" date="2022-01" db="EMBL/GenBank/DDBJ databases">
        <title>Whole genome-based taxonomy of the Shewanellaceae.</title>
        <authorList>
            <person name="Martin-Rodriguez A.J."/>
        </authorList>
    </citation>
    <scope>NUCLEOTIDE SEQUENCE</scope>
    <source>
        <strain evidence="1">DSM 23803</strain>
    </source>
</reference>